<dbReference type="Proteomes" id="UP001228643">
    <property type="component" value="Unassembled WGS sequence"/>
</dbReference>
<dbReference type="Gene3D" id="1.20.120.450">
    <property type="entry name" value="dinb family like domain"/>
    <property type="match status" value="1"/>
</dbReference>
<evidence type="ECO:0000313" key="2">
    <source>
        <dbReference type="EMBL" id="MDI5950374.1"/>
    </source>
</evidence>
<gene>
    <name evidence="2" type="ORF">QLS97_12020</name>
</gene>
<accession>A0AAW6TLQ6</accession>
<dbReference type="InterPro" id="IPR024775">
    <property type="entry name" value="DinB-like"/>
</dbReference>
<dbReference type="AlphaFoldDB" id="A0AAW6TLQ6"/>
<evidence type="ECO:0000313" key="3">
    <source>
        <dbReference type="Proteomes" id="UP001228643"/>
    </source>
</evidence>
<comment type="caution">
    <text evidence="2">The sequence shown here is derived from an EMBL/GenBank/DDBJ whole genome shotgun (WGS) entry which is preliminary data.</text>
</comment>
<dbReference type="InterPro" id="IPR034660">
    <property type="entry name" value="DinB/YfiT-like"/>
</dbReference>
<protein>
    <submittedName>
        <fullName evidence="2">DinB family protein</fullName>
    </submittedName>
</protein>
<keyword evidence="3" id="KW-1185">Reference proteome</keyword>
<reference evidence="2 3" key="1">
    <citation type="submission" date="2023-04" db="EMBL/GenBank/DDBJ databases">
        <title>Two novel species of Flavobacterium.</title>
        <authorList>
            <person name="Liu Q."/>
            <person name="Xin Y.-H."/>
        </authorList>
    </citation>
    <scope>NUCLEOTIDE SEQUENCE [LARGE SCALE GENOMIC DNA]</scope>
    <source>
        <strain evidence="2 3">LB2P87</strain>
    </source>
</reference>
<dbReference type="RefSeq" id="WP_282716951.1">
    <property type="nucleotide sequence ID" value="NZ_JASCRY010000003.1"/>
</dbReference>
<feature type="domain" description="DinB-like" evidence="1">
    <location>
        <begin position="11"/>
        <end position="140"/>
    </location>
</feature>
<sequence length="156" mass="18621">MTQNEIIILNFEEIRRRSIKLWIGITPENYFWRPDINAMNCLEMVRHVLEGEHLFHMIVKRRGNLGDYVSPWTNRPFTNLQGELDFAEPFRVAFIETIKEFSPTDFSTIEIIRSEKGQRRRIGDYLQRIAYHEAVHTGQILSYLRTLGLERPQIWD</sequence>
<dbReference type="EMBL" id="JASCRY010000003">
    <property type="protein sequence ID" value="MDI5950374.1"/>
    <property type="molecule type" value="Genomic_DNA"/>
</dbReference>
<organism evidence="2 3">
    <name type="scientific">Flavobacterium yafengii</name>
    <dbReference type="NCBI Taxonomy" id="3041253"/>
    <lineage>
        <taxon>Bacteria</taxon>
        <taxon>Pseudomonadati</taxon>
        <taxon>Bacteroidota</taxon>
        <taxon>Flavobacteriia</taxon>
        <taxon>Flavobacteriales</taxon>
        <taxon>Flavobacteriaceae</taxon>
        <taxon>Flavobacterium</taxon>
    </lineage>
</organism>
<evidence type="ECO:0000259" key="1">
    <source>
        <dbReference type="Pfam" id="PF12867"/>
    </source>
</evidence>
<name>A0AAW6TLQ6_9FLAO</name>
<proteinExistence type="predicted"/>
<dbReference type="Pfam" id="PF12867">
    <property type="entry name" value="DinB_2"/>
    <property type="match status" value="1"/>
</dbReference>
<dbReference type="SUPFAM" id="SSF109854">
    <property type="entry name" value="DinB/YfiT-like putative metalloenzymes"/>
    <property type="match status" value="1"/>
</dbReference>